<dbReference type="AlphaFoldDB" id="A0A917VNU6"/>
<organism evidence="1 2">
    <name type="scientific">Nocardia jinanensis</name>
    <dbReference type="NCBI Taxonomy" id="382504"/>
    <lineage>
        <taxon>Bacteria</taxon>
        <taxon>Bacillati</taxon>
        <taxon>Actinomycetota</taxon>
        <taxon>Actinomycetes</taxon>
        <taxon>Mycobacteriales</taxon>
        <taxon>Nocardiaceae</taxon>
        <taxon>Nocardia</taxon>
    </lineage>
</organism>
<comment type="caution">
    <text evidence="1">The sequence shown here is derived from an EMBL/GenBank/DDBJ whole genome shotgun (WGS) entry which is preliminary data.</text>
</comment>
<accession>A0A917VNU6</accession>
<evidence type="ECO:0000313" key="1">
    <source>
        <dbReference type="EMBL" id="GGL02801.1"/>
    </source>
</evidence>
<sequence length="267" mass="29181">MIANLLISRRLDPVALAAALADAAGVPVGRVDVCREDGDQDARDWEADVLCTYHYLRGDVAMSLDVYVRDEEGANCTSGEPGLAAALAERIGAGMLYPDDRVDPSTYWLADPGGTVARIRLLASEDEPPVYMVDAVEAPSLTFPHAKVTPLAEVLREAPVPTPLTATLDLDGPAVVSLTIWERLVRRMAAGWPPAGRYLPELYGEDLRARDGLEREFATSPEAERVVLAAATAEVDALFRELTEEDRAAPADAPWWHTRRPRRPWTD</sequence>
<name>A0A917VNU6_9NOCA</name>
<reference evidence="1" key="1">
    <citation type="journal article" date="2014" name="Int. J. Syst. Evol. Microbiol.">
        <title>Complete genome sequence of Corynebacterium casei LMG S-19264T (=DSM 44701T), isolated from a smear-ripened cheese.</title>
        <authorList>
            <consortium name="US DOE Joint Genome Institute (JGI-PGF)"/>
            <person name="Walter F."/>
            <person name="Albersmeier A."/>
            <person name="Kalinowski J."/>
            <person name="Ruckert C."/>
        </authorList>
    </citation>
    <scope>NUCLEOTIDE SEQUENCE</scope>
    <source>
        <strain evidence="1">CGMCC 4.3508</strain>
    </source>
</reference>
<dbReference type="EMBL" id="BMMH01000002">
    <property type="protein sequence ID" value="GGL02801.1"/>
    <property type="molecule type" value="Genomic_DNA"/>
</dbReference>
<dbReference type="RefSeq" id="WP_062996450.1">
    <property type="nucleotide sequence ID" value="NZ_BMMH01000002.1"/>
</dbReference>
<protein>
    <submittedName>
        <fullName evidence="1">Uncharacterized protein</fullName>
    </submittedName>
</protein>
<dbReference type="Proteomes" id="UP000638263">
    <property type="component" value="Unassembled WGS sequence"/>
</dbReference>
<reference evidence="1" key="2">
    <citation type="submission" date="2020-09" db="EMBL/GenBank/DDBJ databases">
        <authorList>
            <person name="Sun Q."/>
            <person name="Zhou Y."/>
        </authorList>
    </citation>
    <scope>NUCLEOTIDE SEQUENCE</scope>
    <source>
        <strain evidence="1">CGMCC 4.3508</strain>
    </source>
</reference>
<keyword evidence="2" id="KW-1185">Reference proteome</keyword>
<gene>
    <name evidence="1" type="ORF">GCM10011588_16930</name>
</gene>
<evidence type="ECO:0000313" key="2">
    <source>
        <dbReference type="Proteomes" id="UP000638263"/>
    </source>
</evidence>
<proteinExistence type="predicted"/>